<dbReference type="Proteomes" id="UP001432027">
    <property type="component" value="Unassembled WGS sequence"/>
</dbReference>
<dbReference type="GO" id="GO:0019344">
    <property type="term" value="P:cysteine biosynthetic process"/>
    <property type="evidence" value="ECO:0007669"/>
    <property type="project" value="UniProtKB-ARBA"/>
</dbReference>
<comment type="caution">
    <text evidence="2">The sequence shown here is derived from an EMBL/GenBank/DDBJ whole genome shotgun (WGS) entry which is preliminary data.</text>
</comment>
<dbReference type="EMBL" id="BTSX01000001">
    <property type="protein sequence ID" value="GMS78718.1"/>
    <property type="molecule type" value="Genomic_DNA"/>
</dbReference>
<gene>
    <name evidence="2" type="ORF">PENTCL1PPCAC_893</name>
</gene>
<feature type="non-terminal residue" evidence="2">
    <location>
        <position position="1"/>
    </location>
</feature>
<dbReference type="Gene3D" id="3.40.50.1100">
    <property type="match status" value="2"/>
</dbReference>
<dbReference type="InterPro" id="IPR036052">
    <property type="entry name" value="TrpB-like_PALP_sf"/>
</dbReference>
<evidence type="ECO:0000313" key="2">
    <source>
        <dbReference type="EMBL" id="GMS78718.1"/>
    </source>
</evidence>
<dbReference type="Pfam" id="PF00291">
    <property type="entry name" value="PALP"/>
    <property type="match status" value="1"/>
</dbReference>
<proteinExistence type="predicted"/>
<dbReference type="AlphaFoldDB" id="A0AAV5SDH1"/>
<name>A0AAV5SDH1_9BILA</name>
<evidence type="ECO:0000313" key="3">
    <source>
        <dbReference type="Proteomes" id="UP001432027"/>
    </source>
</evidence>
<organism evidence="2 3">
    <name type="scientific">Pristionchus entomophagus</name>
    <dbReference type="NCBI Taxonomy" id="358040"/>
    <lineage>
        <taxon>Eukaryota</taxon>
        <taxon>Metazoa</taxon>
        <taxon>Ecdysozoa</taxon>
        <taxon>Nematoda</taxon>
        <taxon>Chromadorea</taxon>
        <taxon>Rhabditida</taxon>
        <taxon>Rhabditina</taxon>
        <taxon>Diplogasteromorpha</taxon>
        <taxon>Diplogasteroidea</taxon>
        <taxon>Neodiplogasteridae</taxon>
        <taxon>Pristionchus</taxon>
    </lineage>
</organism>
<dbReference type="SUPFAM" id="SSF53686">
    <property type="entry name" value="Tryptophan synthase beta subunit-like PLP-dependent enzymes"/>
    <property type="match status" value="1"/>
</dbReference>
<dbReference type="InterPro" id="IPR050214">
    <property type="entry name" value="Cys_Synth/Cystath_Beta-Synth"/>
</dbReference>
<reference evidence="2" key="1">
    <citation type="submission" date="2023-10" db="EMBL/GenBank/DDBJ databases">
        <title>Genome assembly of Pristionchus species.</title>
        <authorList>
            <person name="Yoshida K."/>
            <person name="Sommer R.J."/>
        </authorList>
    </citation>
    <scope>NUCLEOTIDE SEQUENCE</scope>
    <source>
        <strain evidence="2">RS0144</strain>
    </source>
</reference>
<sequence length="159" mass="17902">EEKLWRTTAVLELWEERKRMGHTPLYRMEVLWIPGVPTVDLFIKNETASASGTLKHRFVWALIMWAVVEGKIKSDSIVYDSTSGNTGASEAYMCGLIGVPYVAVVADNLEEEKIHQTTQFGGKIMKVDVKMRNYHAQNEAEKTGGFFINQFGNADSAEE</sequence>
<protein>
    <recommendedName>
        <fullName evidence="1">Tryptophan synthase beta chain-like PALP domain-containing protein</fullName>
    </recommendedName>
</protein>
<keyword evidence="3" id="KW-1185">Reference proteome</keyword>
<evidence type="ECO:0000259" key="1">
    <source>
        <dbReference type="Pfam" id="PF00291"/>
    </source>
</evidence>
<dbReference type="PANTHER" id="PTHR10314">
    <property type="entry name" value="CYSTATHIONINE BETA-SYNTHASE"/>
    <property type="match status" value="1"/>
</dbReference>
<dbReference type="FunFam" id="3.40.50.1100:FF:000101">
    <property type="entry name" value="Putative pyridoxal-phosphate dependent protein F13B12.4"/>
    <property type="match status" value="1"/>
</dbReference>
<dbReference type="InterPro" id="IPR001926">
    <property type="entry name" value="TrpB-like_PALP"/>
</dbReference>
<accession>A0AAV5SDH1</accession>
<feature type="domain" description="Tryptophan synthase beta chain-like PALP" evidence="1">
    <location>
        <begin position="21"/>
        <end position="155"/>
    </location>
</feature>